<evidence type="ECO:0000313" key="2">
    <source>
        <dbReference type="EMBL" id="KAK3101939.1"/>
    </source>
</evidence>
<reference evidence="2" key="1">
    <citation type="submission" date="2019-08" db="EMBL/GenBank/DDBJ databases">
        <title>The improved chromosome-level genome for the pearl oyster Pinctada fucata martensii using PacBio sequencing and Hi-C.</title>
        <authorList>
            <person name="Zheng Z."/>
        </authorList>
    </citation>
    <scope>NUCLEOTIDE SEQUENCE</scope>
    <source>
        <strain evidence="2">ZZ-2019</strain>
        <tissue evidence="2">Adductor muscle</tissue>
    </source>
</reference>
<proteinExistence type="predicted"/>
<feature type="signal peptide" evidence="1">
    <location>
        <begin position="1"/>
        <end position="23"/>
    </location>
</feature>
<accession>A0AA89C5I7</accession>
<name>A0AA89C5I7_PINIB</name>
<keyword evidence="3" id="KW-1185">Reference proteome</keyword>
<protein>
    <submittedName>
        <fullName evidence="2">Uncharacterized protein</fullName>
    </submittedName>
</protein>
<feature type="chain" id="PRO_5041670142" evidence="1">
    <location>
        <begin position="24"/>
        <end position="237"/>
    </location>
</feature>
<evidence type="ECO:0000256" key="1">
    <source>
        <dbReference type="SAM" id="SignalP"/>
    </source>
</evidence>
<keyword evidence="1" id="KW-0732">Signal</keyword>
<dbReference type="EMBL" id="VSWD01000005">
    <property type="protein sequence ID" value="KAK3101939.1"/>
    <property type="molecule type" value="Genomic_DNA"/>
</dbReference>
<dbReference type="AlphaFoldDB" id="A0AA89C5I7"/>
<gene>
    <name evidence="2" type="ORF">FSP39_007521</name>
</gene>
<evidence type="ECO:0000313" key="3">
    <source>
        <dbReference type="Proteomes" id="UP001186944"/>
    </source>
</evidence>
<sequence length="237" mass="25917">MEFHIKVVSLFWLVILYGDSANGSKNPCKVAMWQPTSELQRLSLAPIVVLGVTTGYTTDDGSVFHARFSVSCVLKSDDIGVKQNITMENIFPRTMCSGSKNSLQKGKMSVVGLQRLESGNYDYYEKNPLETMAIDGDYTLLHNISNTCGLQNWTVPLGSNESECPICAQDFGFIGNETCMMGNLVSGNCENVPEFKIFSVCDCSASNRNPTVLSKGHRSSLNLPLLLLLGGLIGILR</sequence>
<comment type="caution">
    <text evidence="2">The sequence shown here is derived from an EMBL/GenBank/DDBJ whole genome shotgun (WGS) entry which is preliminary data.</text>
</comment>
<organism evidence="2 3">
    <name type="scientific">Pinctada imbricata</name>
    <name type="common">Atlantic pearl-oyster</name>
    <name type="synonym">Pinctada martensii</name>
    <dbReference type="NCBI Taxonomy" id="66713"/>
    <lineage>
        <taxon>Eukaryota</taxon>
        <taxon>Metazoa</taxon>
        <taxon>Spiralia</taxon>
        <taxon>Lophotrochozoa</taxon>
        <taxon>Mollusca</taxon>
        <taxon>Bivalvia</taxon>
        <taxon>Autobranchia</taxon>
        <taxon>Pteriomorphia</taxon>
        <taxon>Pterioida</taxon>
        <taxon>Pterioidea</taxon>
        <taxon>Pteriidae</taxon>
        <taxon>Pinctada</taxon>
    </lineage>
</organism>
<dbReference type="Proteomes" id="UP001186944">
    <property type="component" value="Unassembled WGS sequence"/>
</dbReference>